<dbReference type="GO" id="GO:0046983">
    <property type="term" value="F:protein dimerization activity"/>
    <property type="evidence" value="ECO:0007669"/>
    <property type="project" value="InterPro"/>
</dbReference>
<evidence type="ECO:0000313" key="9">
    <source>
        <dbReference type="EMBL" id="WOK95979.1"/>
    </source>
</evidence>
<accession>A0AAQ3Q4Q7</accession>
<evidence type="ECO:0000256" key="6">
    <source>
        <dbReference type="SAM" id="MobiDB-lite"/>
    </source>
</evidence>
<proteinExistence type="inferred from homology"/>
<dbReference type="GO" id="GO:0005634">
    <property type="term" value="C:nucleus"/>
    <property type="evidence" value="ECO:0007669"/>
    <property type="project" value="UniProtKB-SubCell"/>
</dbReference>
<evidence type="ECO:0000256" key="7">
    <source>
        <dbReference type="SAM" id="Phobius"/>
    </source>
</evidence>
<dbReference type="Proteomes" id="UP001327560">
    <property type="component" value="Chromosome 2"/>
</dbReference>
<gene>
    <name evidence="9" type="ORF">Cni_G04686</name>
</gene>
<feature type="domain" description="BHLH" evidence="8">
    <location>
        <begin position="251"/>
        <end position="300"/>
    </location>
</feature>
<dbReference type="AlphaFoldDB" id="A0AAQ3Q4Q7"/>
<keyword evidence="4" id="KW-0804">Transcription</keyword>
<dbReference type="CDD" id="cd11393">
    <property type="entry name" value="bHLH_AtbHLH_like"/>
    <property type="match status" value="1"/>
</dbReference>
<sequence length="380" mass="41835">MAPTVIAQLMSKKTYLPFNKNLDWALFLPVALVSTLLIAITASESAGNMQETNEVPWTLDKLNDFRMSSLIQLPNQARAAPVPESGKSSVSQHIFSSQVHYMQICSSHVSHLSSDILSPGPRPLRAIPAGDIPEGYVLPNSRMDSAKSYCTSGTSSALHHMKFSEHLLHPPSNSSVNEVSPAKVNTHVPILNNMNAESTSNFDKALIIFQNDDVSINSMVPRSHTSKEGNSDGGREKAVVTCSREKSHSREARDRAAISNRLRRARIAEAIKALGNSIPFSDQGNKDTVLDDAIDYIKFLKLQLKVLSQNRLNGESPNYPFVYVEGYGHYLFHEQFSGEPLEEMMGQLIESDMQAASDLLGSKGLNILPIDLARTLFQTD</sequence>
<evidence type="ECO:0000256" key="1">
    <source>
        <dbReference type="ARBA" id="ARBA00004123"/>
    </source>
</evidence>
<keyword evidence="7" id="KW-1133">Transmembrane helix</keyword>
<dbReference type="SUPFAM" id="SSF47459">
    <property type="entry name" value="HLH, helix-loop-helix DNA-binding domain"/>
    <property type="match status" value="1"/>
</dbReference>
<comment type="similarity">
    <text evidence="2">Belongs to the bHLH protein family.</text>
</comment>
<protein>
    <recommendedName>
        <fullName evidence="8">BHLH domain-containing protein</fullName>
    </recommendedName>
</protein>
<dbReference type="Gene3D" id="4.10.280.10">
    <property type="entry name" value="Helix-loop-helix DNA-binding domain"/>
    <property type="match status" value="1"/>
</dbReference>
<dbReference type="SMART" id="SM00353">
    <property type="entry name" value="HLH"/>
    <property type="match status" value="1"/>
</dbReference>
<evidence type="ECO:0000256" key="4">
    <source>
        <dbReference type="ARBA" id="ARBA00023163"/>
    </source>
</evidence>
<keyword evidence="7" id="KW-0472">Membrane</keyword>
<keyword evidence="10" id="KW-1185">Reference proteome</keyword>
<reference evidence="9 10" key="1">
    <citation type="submission" date="2023-10" db="EMBL/GenBank/DDBJ databases">
        <title>Chromosome-scale genome assembly provides insights into flower coloration mechanisms of Canna indica.</title>
        <authorList>
            <person name="Li C."/>
        </authorList>
    </citation>
    <scope>NUCLEOTIDE SEQUENCE [LARGE SCALE GENOMIC DNA]</scope>
    <source>
        <tissue evidence="9">Flower</tissue>
    </source>
</reference>
<dbReference type="PROSITE" id="PS50888">
    <property type="entry name" value="BHLH"/>
    <property type="match status" value="1"/>
</dbReference>
<dbReference type="GO" id="GO:0000981">
    <property type="term" value="F:DNA-binding transcription factor activity, RNA polymerase II-specific"/>
    <property type="evidence" value="ECO:0007669"/>
    <property type="project" value="TreeGrafter"/>
</dbReference>
<comment type="subcellular location">
    <subcellularLocation>
        <location evidence="1">Nucleus</location>
    </subcellularLocation>
</comment>
<evidence type="ECO:0000256" key="5">
    <source>
        <dbReference type="ARBA" id="ARBA00023242"/>
    </source>
</evidence>
<evidence type="ECO:0000259" key="8">
    <source>
        <dbReference type="PROSITE" id="PS50888"/>
    </source>
</evidence>
<dbReference type="InterPro" id="IPR011598">
    <property type="entry name" value="bHLH_dom"/>
</dbReference>
<keyword evidence="3" id="KW-0805">Transcription regulation</keyword>
<evidence type="ECO:0000256" key="3">
    <source>
        <dbReference type="ARBA" id="ARBA00023015"/>
    </source>
</evidence>
<name>A0AAQ3Q4Q7_9LILI</name>
<evidence type="ECO:0000313" key="10">
    <source>
        <dbReference type="Proteomes" id="UP001327560"/>
    </source>
</evidence>
<feature type="transmembrane region" description="Helical" evidence="7">
    <location>
        <begin position="21"/>
        <end position="42"/>
    </location>
</feature>
<dbReference type="GO" id="GO:0000978">
    <property type="term" value="F:RNA polymerase II cis-regulatory region sequence-specific DNA binding"/>
    <property type="evidence" value="ECO:0007669"/>
    <property type="project" value="TreeGrafter"/>
</dbReference>
<keyword evidence="7" id="KW-0812">Transmembrane</keyword>
<organism evidence="9 10">
    <name type="scientific">Canna indica</name>
    <name type="common">Indian-shot</name>
    <dbReference type="NCBI Taxonomy" id="4628"/>
    <lineage>
        <taxon>Eukaryota</taxon>
        <taxon>Viridiplantae</taxon>
        <taxon>Streptophyta</taxon>
        <taxon>Embryophyta</taxon>
        <taxon>Tracheophyta</taxon>
        <taxon>Spermatophyta</taxon>
        <taxon>Magnoliopsida</taxon>
        <taxon>Liliopsida</taxon>
        <taxon>Zingiberales</taxon>
        <taxon>Cannaceae</taxon>
        <taxon>Canna</taxon>
    </lineage>
</organism>
<dbReference type="InterPro" id="IPR045843">
    <property type="entry name" value="IND-like"/>
</dbReference>
<feature type="region of interest" description="Disordered" evidence="6">
    <location>
        <begin position="219"/>
        <end position="256"/>
    </location>
</feature>
<feature type="compositionally biased region" description="Basic and acidic residues" evidence="6">
    <location>
        <begin position="225"/>
        <end position="256"/>
    </location>
</feature>
<dbReference type="PANTHER" id="PTHR16223">
    <property type="entry name" value="TRANSCRIPTION FACTOR BHLH83-RELATED"/>
    <property type="match status" value="1"/>
</dbReference>
<dbReference type="Pfam" id="PF00010">
    <property type="entry name" value="HLH"/>
    <property type="match status" value="1"/>
</dbReference>
<evidence type="ECO:0000256" key="2">
    <source>
        <dbReference type="ARBA" id="ARBA00005510"/>
    </source>
</evidence>
<dbReference type="PANTHER" id="PTHR16223:SF109">
    <property type="entry name" value="BHLH DOMAIN-CONTAINING PROTEIN"/>
    <property type="match status" value="1"/>
</dbReference>
<keyword evidence="5" id="KW-0539">Nucleus</keyword>
<dbReference type="InterPro" id="IPR045239">
    <property type="entry name" value="bHLH95_bHLH"/>
</dbReference>
<dbReference type="InterPro" id="IPR036638">
    <property type="entry name" value="HLH_DNA-bd_sf"/>
</dbReference>
<dbReference type="EMBL" id="CP136891">
    <property type="protein sequence ID" value="WOK95979.1"/>
    <property type="molecule type" value="Genomic_DNA"/>
</dbReference>